<organism evidence="2">
    <name type="scientific">marine sediment metagenome</name>
    <dbReference type="NCBI Taxonomy" id="412755"/>
    <lineage>
        <taxon>unclassified sequences</taxon>
        <taxon>metagenomes</taxon>
        <taxon>ecological metagenomes</taxon>
    </lineage>
</organism>
<keyword evidence="1" id="KW-1133">Transmembrane helix</keyword>
<feature type="transmembrane region" description="Helical" evidence="1">
    <location>
        <begin position="37"/>
        <end position="54"/>
    </location>
</feature>
<dbReference type="EMBL" id="LAZR01022444">
    <property type="protein sequence ID" value="KKL81855.1"/>
    <property type="molecule type" value="Genomic_DNA"/>
</dbReference>
<accession>A0A0F9HJJ6</accession>
<comment type="caution">
    <text evidence="2">The sequence shown here is derived from an EMBL/GenBank/DDBJ whole genome shotgun (WGS) entry which is preliminary data.</text>
</comment>
<name>A0A0F9HJJ6_9ZZZZ</name>
<reference evidence="2" key="1">
    <citation type="journal article" date="2015" name="Nature">
        <title>Complex archaea that bridge the gap between prokaryotes and eukaryotes.</title>
        <authorList>
            <person name="Spang A."/>
            <person name="Saw J.H."/>
            <person name="Jorgensen S.L."/>
            <person name="Zaremba-Niedzwiedzka K."/>
            <person name="Martijn J."/>
            <person name="Lind A.E."/>
            <person name="van Eijk R."/>
            <person name="Schleper C."/>
            <person name="Guy L."/>
            <person name="Ettema T.J."/>
        </authorList>
    </citation>
    <scope>NUCLEOTIDE SEQUENCE</scope>
</reference>
<protein>
    <submittedName>
        <fullName evidence="2">Uncharacterized protein</fullName>
    </submittedName>
</protein>
<feature type="transmembrane region" description="Helical" evidence="1">
    <location>
        <begin position="12"/>
        <end position="31"/>
    </location>
</feature>
<gene>
    <name evidence="2" type="ORF">LCGC14_1990590</name>
</gene>
<evidence type="ECO:0000256" key="1">
    <source>
        <dbReference type="SAM" id="Phobius"/>
    </source>
</evidence>
<keyword evidence="1" id="KW-0472">Membrane</keyword>
<proteinExistence type="predicted"/>
<dbReference type="AlphaFoldDB" id="A0A0F9HJJ6"/>
<evidence type="ECO:0000313" key="2">
    <source>
        <dbReference type="EMBL" id="KKL81855.1"/>
    </source>
</evidence>
<sequence>MNLRDELASRNDGFGYGVWIFFFFLICYLIGDAYNFGIASLLFLLLLTVLELTYRLSNK</sequence>
<keyword evidence="1" id="KW-0812">Transmembrane</keyword>